<dbReference type="PANTHER" id="PTHR21015">
    <property type="entry name" value="UDP-N-ACETYLGLUCOSAMINE--N-ACETYLMURAMYL-(PENTAPEPTIDE) PYROPHOSPHORYL-UNDECAPRENOL N-ACETYLGLUCOSAMINE TRANSFERASE 1"/>
    <property type="match status" value="1"/>
</dbReference>
<sequence>MARIVYGIAGEGFGHSSRAHLISKALIEAGHDVMFAVFDKSLRYFRQYYPAQVREISGFQFVYQHDKVSLSRTLLRNVHKFPTMVGRNIRVFWGDCARFDPDLVITDFEPFSALWARVKSIPCISVDHEHLLCNCRYEKPAASMLTSYISEKVTSQYLGSNVDKYVVLNFFKAKRTDRQTVVTPPVLRPQVLEQSPSRGDHILCYVTSAQMKEHFLRVCRRFPEQKFVIYGMDSAGSIDNLHFRERSTENFLTDLASCRGIVATAGFSLISECLHFGKKMLLNPVQQQYEQMVNAHHAARLGAAMTTDSLNEKVLADYLDFLKTPLPENENILLPDNELFFKKLDRVLNVLTAGRVSVRPAAKTDNAKLEPVAVA</sequence>
<dbReference type="EMBL" id="CP019791">
    <property type="protein sequence ID" value="AQT67288.1"/>
    <property type="molecule type" value="Genomic_DNA"/>
</dbReference>
<dbReference type="SUPFAM" id="SSF53756">
    <property type="entry name" value="UDP-Glycosyltransferase/glycogen phosphorylase"/>
    <property type="match status" value="1"/>
</dbReference>
<protein>
    <submittedName>
        <fullName evidence="1">Putative glycosyl transferase</fullName>
    </submittedName>
</protein>
<dbReference type="GO" id="GO:0016757">
    <property type="term" value="F:glycosyltransferase activity"/>
    <property type="evidence" value="ECO:0007669"/>
    <property type="project" value="TreeGrafter"/>
</dbReference>
<reference evidence="2" key="1">
    <citation type="submission" date="2017-02" db="EMBL/GenBank/DDBJ databases">
        <title>Comparative genomics and description of representatives of a novel lineage of planctomycetes thriving in anoxic sediments.</title>
        <authorList>
            <person name="Spring S."/>
            <person name="Bunk B."/>
            <person name="Sproer C."/>
        </authorList>
    </citation>
    <scope>NUCLEOTIDE SEQUENCE [LARGE SCALE GENOMIC DNA]</scope>
    <source>
        <strain evidence="2">ST-NAGAB-D1</strain>
    </source>
</reference>
<gene>
    <name evidence="1" type="ORF">STSP2_00431</name>
</gene>
<dbReference type="STRING" id="1936003.STSP2_00431"/>
<dbReference type="KEGG" id="alus:STSP2_00431"/>
<dbReference type="AlphaFoldDB" id="A0A1U9NHQ5"/>
<keyword evidence="1" id="KW-0808">Transferase</keyword>
<dbReference type="OrthoDB" id="9793805at2"/>
<proteinExistence type="predicted"/>
<dbReference type="PANTHER" id="PTHR21015:SF22">
    <property type="entry name" value="GLYCOSYLTRANSFERASE"/>
    <property type="match status" value="1"/>
</dbReference>
<dbReference type="Pfam" id="PF13528">
    <property type="entry name" value="Glyco_trans_1_3"/>
    <property type="match status" value="1"/>
</dbReference>
<evidence type="ECO:0000313" key="1">
    <source>
        <dbReference type="EMBL" id="AQT67288.1"/>
    </source>
</evidence>
<accession>A0A1U9NHQ5</accession>
<name>A0A1U9NHQ5_9BACT</name>
<evidence type="ECO:0000313" key="2">
    <source>
        <dbReference type="Proteomes" id="UP000189674"/>
    </source>
</evidence>
<dbReference type="RefSeq" id="WP_146659411.1">
    <property type="nucleotide sequence ID" value="NZ_CP019791.1"/>
</dbReference>
<organism evidence="1 2">
    <name type="scientific">Anaerohalosphaera lusitana</name>
    <dbReference type="NCBI Taxonomy" id="1936003"/>
    <lineage>
        <taxon>Bacteria</taxon>
        <taxon>Pseudomonadati</taxon>
        <taxon>Planctomycetota</taxon>
        <taxon>Phycisphaerae</taxon>
        <taxon>Sedimentisphaerales</taxon>
        <taxon>Anaerohalosphaeraceae</taxon>
        <taxon>Anaerohalosphaera</taxon>
    </lineage>
</organism>
<keyword evidence="2" id="KW-1185">Reference proteome</keyword>
<dbReference type="Proteomes" id="UP000189674">
    <property type="component" value="Chromosome"/>
</dbReference>
<dbReference type="Gene3D" id="3.40.50.2000">
    <property type="entry name" value="Glycogen Phosphorylase B"/>
    <property type="match status" value="1"/>
</dbReference>